<reference evidence="1" key="1">
    <citation type="journal article" date="2014" name="Front. Microbiol.">
        <title>High frequency of phylogenetically diverse reductive dehalogenase-homologous genes in deep subseafloor sedimentary metagenomes.</title>
        <authorList>
            <person name="Kawai M."/>
            <person name="Futagami T."/>
            <person name="Toyoda A."/>
            <person name="Takaki Y."/>
            <person name="Nishi S."/>
            <person name="Hori S."/>
            <person name="Arai W."/>
            <person name="Tsubouchi T."/>
            <person name="Morono Y."/>
            <person name="Uchiyama I."/>
            <person name="Ito T."/>
            <person name="Fujiyama A."/>
            <person name="Inagaki F."/>
            <person name="Takami H."/>
        </authorList>
    </citation>
    <scope>NUCLEOTIDE SEQUENCE</scope>
    <source>
        <strain evidence="1">Expedition CK06-06</strain>
    </source>
</reference>
<organism evidence="1">
    <name type="scientific">marine sediment metagenome</name>
    <dbReference type="NCBI Taxonomy" id="412755"/>
    <lineage>
        <taxon>unclassified sequences</taxon>
        <taxon>metagenomes</taxon>
        <taxon>ecological metagenomes</taxon>
    </lineage>
</organism>
<comment type="caution">
    <text evidence="1">The sequence shown here is derived from an EMBL/GenBank/DDBJ whole genome shotgun (WGS) entry which is preliminary data.</text>
</comment>
<accession>X0TIJ7</accession>
<feature type="non-terminal residue" evidence="1">
    <location>
        <position position="1"/>
    </location>
</feature>
<sequence length="276" mass="29979">IFNGTYIGDDARGIVGAEDKVQAFISTTAGGYEIGGIGADYMIEIGGCNGEIYHKNLYRYDGKGEWNWTSVASVEASANNAAVEAQVWLEDVTPGGSGIKPKEVNMYVRYQYAEALEDYGLIPYSKMKDAYFSLTPEVYDVPMEGDMELMSIDVYASKQFTLQGLEFSSEGTMGEFGALSLYMDNGNGEYDDGDALLSMASYVGGYNFGLNFDVEKAYVDPDGTMMPERLFVIGDITPGLNGTIGLSLLSATVKGSVNVYGDFNRPMMFGYLGQIP</sequence>
<name>X0TIJ7_9ZZZZ</name>
<protein>
    <submittedName>
        <fullName evidence="1">Uncharacterized protein</fullName>
    </submittedName>
</protein>
<dbReference type="EMBL" id="BARS01011253">
    <property type="protein sequence ID" value="GAF87957.1"/>
    <property type="molecule type" value="Genomic_DNA"/>
</dbReference>
<feature type="non-terminal residue" evidence="1">
    <location>
        <position position="276"/>
    </location>
</feature>
<proteinExistence type="predicted"/>
<evidence type="ECO:0000313" key="1">
    <source>
        <dbReference type="EMBL" id="GAF87957.1"/>
    </source>
</evidence>
<dbReference type="AlphaFoldDB" id="X0TIJ7"/>
<gene>
    <name evidence="1" type="ORF">S01H1_20537</name>
</gene>